<evidence type="ECO:0000256" key="2">
    <source>
        <dbReference type="ARBA" id="ARBA00012815"/>
    </source>
</evidence>
<dbReference type="InterPro" id="IPR041715">
    <property type="entry name" value="HisRS-like_core"/>
</dbReference>
<dbReference type="GO" id="GO:0005524">
    <property type="term" value="F:ATP binding"/>
    <property type="evidence" value="ECO:0007669"/>
    <property type="project" value="InterPro"/>
</dbReference>
<evidence type="ECO:0000256" key="4">
    <source>
        <dbReference type="ARBA" id="ARBA00030619"/>
    </source>
</evidence>
<evidence type="ECO:0000313" key="8">
    <source>
        <dbReference type="EMBL" id="OLY77764.1"/>
    </source>
</evidence>
<dbReference type="GO" id="GO:0005737">
    <property type="term" value="C:cytoplasm"/>
    <property type="evidence" value="ECO:0007669"/>
    <property type="project" value="InterPro"/>
</dbReference>
<dbReference type="InterPro" id="IPR006195">
    <property type="entry name" value="aa-tRNA-synth_II"/>
</dbReference>
<dbReference type="CDD" id="cd00773">
    <property type="entry name" value="HisRS-like_core"/>
    <property type="match status" value="1"/>
</dbReference>
<comment type="similarity">
    <text evidence="1">Belongs to the class-II aminoacyl-tRNA synthetase family.</text>
</comment>
<feature type="binding site" evidence="6">
    <location>
        <begin position="38"/>
        <end position="40"/>
    </location>
    <ligand>
        <name>L-histidine</name>
        <dbReference type="ChEBI" id="CHEBI:57595"/>
    </ligand>
</feature>
<dbReference type="InterPro" id="IPR015807">
    <property type="entry name" value="His-tRNA-ligase"/>
</dbReference>
<dbReference type="Pfam" id="PF03129">
    <property type="entry name" value="HGTP_anticodon"/>
    <property type="match status" value="1"/>
</dbReference>
<proteinExistence type="inferred from homology"/>
<evidence type="ECO:0000256" key="6">
    <source>
        <dbReference type="PIRSR" id="PIRSR001549-1"/>
    </source>
</evidence>
<keyword evidence="8" id="KW-0436">Ligase</keyword>
<dbReference type="PIRSF" id="PIRSF001549">
    <property type="entry name" value="His-tRNA_synth"/>
    <property type="match status" value="1"/>
</dbReference>
<dbReference type="InterPro" id="IPR045864">
    <property type="entry name" value="aa-tRNA-synth_II/BPL/LPL"/>
</dbReference>
<dbReference type="InterPro" id="IPR036621">
    <property type="entry name" value="Anticodon-bd_dom_sf"/>
</dbReference>
<feature type="binding site" evidence="6">
    <location>
        <begin position="218"/>
        <end position="219"/>
    </location>
    <ligand>
        <name>L-histidine</name>
        <dbReference type="ChEBI" id="CHEBI:57595"/>
    </ligand>
</feature>
<dbReference type="PANTHER" id="PTHR43707:SF1">
    <property type="entry name" value="HISTIDINE--TRNA LIGASE, MITOCHONDRIAL-RELATED"/>
    <property type="match status" value="1"/>
</dbReference>
<dbReference type="InterPro" id="IPR004516">
    <property type="entry name" value="HisRS/HisZ"/>
</dbReference>
<keyword evidence="9" id="KW-1185">Reference proteome</keyword>
<dbReference type="Gene3D" id="3.40.50.800">
    <property type="entry name" value="Anticodon-binding domain"/>
    <property type="match status" value="1"/>
</dbReference>
<dbReference type="STRING" id="133383.A0A1R0GLK2"/>
<dbReference type="GO" id="GO:0006427">
    <property type="term" value="P:histidyl-tRNA aminoacylation"/>
    <property type="evidence" value="ECO:0007669"/>
    <property type="project" value="InterPro"/>
</dbReference>
<feature type="binding site" evidence="6">
    <location>
        <position position="68"/>
    </location>
    <ligand>
        <name>L-histidine</name>
        <dbReference type="ChEBI" id="CHEBI:57595"/>
    </ligand>
</feature>
<comment type="caution">
    <text evidence="8">The sequence shown here is derived from an EMBL/GenBank/DDBJ whole genome shotgun (WGS) entry which is preliminary data.</text>
</comment>
<sequence length="402" mass="45417">MEHTSTFTRTSGQYSDIVSKEMYTFEDKNGDSISLRPEGTAGTARALISNGLQNSLVKKLFYSGHMFRHERPQKGRLRQFDQFGVEIFGPSHPASDVECIYLAYKFIAELQLDGDTTIILNTLGDEVSRKRYETALISYLSSKKEKLSKDSVLRLDKNPLRILDSKDPFDVEVLEGSPDILSFLSDSSRDRYLFVESALSDLGISFKRDKNLVRGLDYYDDTVWEFVSSSSRLGKSQNTILAGGRYNKLVGIFNSGVQIPGIGWAAGIERLSFLLKNAESLTEPEPISIILVPESRMVENTESKKRIIGYKLVSMAMRVSSLLTENGFRSKVIHSPNVGDFEEAEYPTLKKQLSIANKSNSNYVIIIGENEIKDNKLVLKNFLENSQFLCRFEDLIYRLKSL</sequence>
<organism evidence="8 9">
    <name type="scientific">Smittium mucronatum</name>
    <dbReference type="NCBI Taxonomy" id="133383"/>
    <lineage>
        <taxon>Eukaryota</taxon>
        <taxon>Fungi</taxon>
        <taxon>Fungi incertae sedis</taxon>
        <taxon>Zoopagomycota</taxon>
        <taxon>Kickxellomycotina</taxon>
        <taxon>Harpellomycetes</taxon>
        <taxon>Harpellales</taxon>
        <taxon>Legeriomycetaceae</taxon>
        <taxon>Smittium</taxon>
    </lineage>
</organism>
<dbReference type="OrthoDB" id="1906957at2759"/>
<feature type="binding site" evidence="6">
    <location>
        <position position="214"/>
    </location>
    <ligand>
        <name>L-histidine</name>
        <dbReference type="ChEBI" id="CHEBI:57595"/>
    </ligand>
</feature>
<dbReference type="SUPFAM" id="SSF55681">
    <property type="entry name" value="Class II aaRS and biotin synthetases"/>
    <property type="match status" value="1"/>
</dbReference>
<dbReference type="InterPro" id="IPR004154">
    <property type="entry name" value="Anticodon-bd"/>
</dbReference>
<dbReference type="SUPFAM" id="SSF52954">
    <property type="entry name" value="Class II aaRS ABD-related"/>
    <property type="match status" value="1"/>
</dbReference>
<comment type="catalytic activity">
    <reaction evidence="5">
        <text>tRNA(His) + L-histidine + ATP = L-histidyl-tRNA(His) + AMP + diphosphate + H(+)</text>
        <dbReference type="Rhea" id="RHEA:17313"/>
        <dbReference type="Rhea" id="RHEA-COMP:9665"/>
        <dbReference type="Rhea" id="RHEA-COMP:9689"/>
        <dbReference type="ChEBI" id="CHEBI:15378"/>
        <dbReference type="ChEBI" id="CHEBI:30616"/>
        <dbReference type="ChEBI" id="CHEBI:33019"/>
        <dbReference type="ChEBI" id="CHEBI:57595"/>
        <dbReference type="ChEBI" id="CHEBI:78442"/>
        <dbReference type="ChEBI" id="CHEBI:78527"/>
        <dbReference type="ChEBI" id="CHEBI:456215"/>
        <dbReference type="EC" id="6.1.1.21"/>
    </reaction>
</comment>
<name>A0A1R0GLK2_9FUNG</name>
<gene>
    <name evidence="8" type="ORF">AYI68_g8201</name>
</gene>
<dbReference type="AlphaFoldDB" id="A0A1R0GLK2"/>
<dbReference type="Pfam" id="PF13393">
    <property type="entry name" value="tRNA-synt_His"/>
    <property type="match status" value="1"/>
</dbReference>
<accession>A0A1R0GLK2</accession>
<dbReference type="NCBIfam" id="TIGR00442">
    <property type="entry name" value="hisS"/>
    <property type="match status" value="1"/>
</dbReference>
<dbReference type="PANTHER" id="PTHR43707">
    <property type="entry name" value="HISTIDYL-TRNA SYNTHETASE"/>
    <property type="match status" value="1"/>
</dbReference>
<protein>
    <recommendedName>
        <fullName evidence="2">histidine--tRNA ligase</fullName>
        <ecNumber evidence="2">6.1.1.21</ecNumber>
    </recommendedName>
    <alternativeName>
        <fullName evidence="4">Histidyl-tRNA synthetase</fullName>
    </alternativeName>
</protein>
<evidence type="ECO:0000313" key="9">
    <source>
        <dbReference type="Proteomes" id="UP000187455"/>
    </source>
</evidence>
<keyword evidence="3" id="KW-0547">Nucleotide-binding</keyword>
<evidence type="ECO:0000256" key="1">
    <source>
        <dbReference type="ARBA" id="ARBA00008226"/>
    </source>
</evidence>
<feature type="binding site" evidence="6">
    <location>
        <position position="82"/>
    </location>
    <ligand>
        <name>L-histidine</name>
        <dbReference type="ChEBI" id="CHEBI:57595"/>
    </ligand>
</feature>
<feature type="binding site" evidence="6">
    <location>
        <position position="86"/>
    </location>
    <ligand>
        <name>L-histidine</name>
        <dbReference type="ChEBI" id="CHEBI:57595"/>
    </ligand>
</feature>
<dbReference type="Proteomes" id="UP000187455">
    <property type="component" value="Unassembled WGS sequence"/>
</dbReference>
<evidence type="ECO:0000256" key="3">
    <source>
        <dbReference type="ARBA" id="ARBA00022741"/>
    </source>
</evidence>
<dbReference type="Gene3D" id="3.30.930.10">
    <property type="entry name" value="Bira Bifunctional Protein, Domain 2"/>
    <property type="match status" value="1"/>
</dbReference>
<evidence type="ECO:0000259" key="7">
    <source>
        <dbReference type="PROSITE" id="PS50862"/>
    </source>
</evidence>
<dbReference type="EC" id="6.1.1.21" evidence="2"/>
<dbReference type="EMBL" id="LSSL01007692">
    <property type="protein sequence ID" value="OLY77764.1"/>
    <property type="molecule type" value="Genomic_DNA"/>
</dbReference>
<dbReference type="GO" id="GO:0004821">
    <property type="term" value="F:histidine-tRNA ligase activity"/>
    <property type="evidence" value="ECO:0007669"/>
    <property type="project" value="UniProtKB-EC"/>
</dbReference>
<reference evidence="8 9" key="1">
    <citation type="journal article" date="2016" name="Mol. Biol. Evol.">
        <title>Genome-Wide Survey of Gut Fungi (Harpellales) Reveals the First Horizontally Transferred Ubiquitin Gene from a Mosquito Host.</title>
        <authorList>
            <person name="Wang Y."/>
            <person name="White M.M."/>
            <person name="Kvist S."/>
            <person name="Moncalvo J.M."/>
        </authorList>
    </citation>
    <scope>NUCLEOTIDE SEQUENCE [LARGE SCALE GENOMIC DNA]</scope>
    <source>
        <strain evidence="8 9">ALG-7-W6</strain>
    </source>
</reference>
<dbReference type="PROSITE" id="PS50862">
    <property type="entry name" value="AA_TRNA_LIGASE_II"/>
    <property type="match status" value="1"/>
</dbReference>
<evidence type="ECO:0000256" key="5">
    <source>
        <dbReference type="ARBA" id="ARBA00047639"/>
    </source>
</evidence>
<feature type="domain" description="Aminoacyl-transfer RNA synthetases class-II family profile" evidence="7">
    <location>
        <begin position="1"/>
        <end position="293"/>
    </location>
</feature>